<protein>
    <submittedName>
        <fullName evidence="1">Uncharacterized protein DUF2758</fullName>
    </submittedName>
</protein>
<dbReference type="Proteomes" id="UP000295416">
    <property type="component" value="Unassembled WGS sequence"/>
</dbReference>
<dbReference type="RefSeq" id="WP_132746646.1">
    <property type="nucleotide sequence ID" value="NZ_SLXK01000019.1"/>
</dbReference>
<name>A0A4V2SMB3_9BACL</name>
<dbReference type="AlphaFoldDB" id="A0A4V2SMB3"/>
<dbReference type="EMBL" id="SLXK01000019">
    <property type="protein sequence ID" value="TCP26646.1"/>
    <property type="molecule type" value="Genomic_DNA"/>
</dbReference>
<evidence type="ECO:0000313" key="1">
    <source>
        <dbReference type="EMBL" id="TCP26646.1"/>
    </source>
</evidence>
<sequence>MLKIKIFDEEHEKDLEDEVNLFLETIEPSDLKQIQYQVAVAPEPESGTIFCFSAMILYET</sequence>
<keyword evidence="2" id="KW-1185">Reference proteome</keyword>
<evidence type="ECO:0000313" key="2">
    <source>
        <dbReference type="Proteomes" id="UP000295416"/>
    </source>
</evidence>
<dbReference type="OrthoDB" id="1653053at2"/>
<accession>A0A4V2SMB3</accession>
<organism evidence="1 2">
    <name type="scientific">Scopulibacillus darangshiensis</name>
    <dbReference type="NCBI Taxonomy" id="442528"/>
    <lineage>
        <taxon>Bacteria</taxon>
        <taxon>Bacillati</taxon>
        <taxon>Bacillota</taxon>
        <taxon>Bacilli</taxon>
        <taxon>Bacillales</taxon>
        <taxon>Sporolactobacillaceae</taxon>
        <taxon>Scopulibacillus</taxon>
    </lineage>
</organism>
<proteinExistence type="predicted"/>
<reference evidence="1 2" key="1">
    <citation type="submission" date="2019-03" db="EMBL/GenBank/DDBJ databases">
        <title>Genomic Encyclopedia of Type Strains, Phase IV (KMG-IV): sequencing the most valuable type-strain genomes for metagenomic binning, comparative biology and taxonomic classification.</title>
        <authorList>
            <person name="Goeker M."/>
        </authorList>
    </citation>
    <scope>NUCLEOTIDE SEQUENCE [LARGE SCALE GENOMIC DNA]</scope>
    <source>
        <strain evidence="1 2">DSM 19377</strain>
    </source>
</reference>
<gene>
    <name evidence="1" type="ORF">EV207_11979</name>
</gene>
<comment type="caution">
    <text evidence="1">The sequence shown here is derived from an EMBL/GenBank/DDBJ whole genome shotgun (WGS) entry which is preliminary data.</text>
</comment>
<dbReference type="InterPro" id="IPR020296">
    <property type="entry name" value="Spore_Cse60"/>
</dbReference>
<dbReference type="Pfam" id="PF10957">
    <property type="entry name" value="Spore_Cse60"/>
    <property type="match status" value="1"/>
</dbReference>